<dbReference type="InterPro" id="IPR036322">
    <property type="entry name" value="WD40_repeat_dom_sf"/>
</dbReference>
<keyword evidence="2 6" id="KW-0853">WD repeat</keyword>
<evidence type="ECO:0000256" key="3">
    <source>
        <dbReference type="ARBA" id="ARBA00022737"/>
    </source>
</evidence>
<dbReference type="EMBL" id="AAYY01000020">
    <property type="protein sequence ID" value="EDP41574.1"/>
    <property type="molecule type" value="Genomic_DNA"/>
</dbReference>
<comment type="pathway">
    <text evidence="1">Protein modification; protein ubiquitination.</text>
</comment>
<organism evidence="8 9">
    <name type="scientific">Malassezia globosa (strain ATCC MYA-4612 / CBS 7966)</name>
    <name type="common">Dandruff-associated fungus</name>
    <dbReference type="NCBI Taxonomy" id="425265"/>
    <lineage>
        <taxon>Eukaryota</taxon>
        <taxon>Fungi</taxon>
        <taxon>Dikarya</taxon>
        <taxon>Basidiomycota</taxon>
        <taxon>Ustilaginomycotina</taxon>
        <taxon>Malasseziomycetes</taxon>
        <taxon>Malasseziales</taxon>
        <taxon>Malasseziaceae</taxon>
        <taxon>Malassezia</taxon>
    </lineage>
</organism>
<evidence type="ECO:0000313" key="8">
    <source>
        <dbReference type="EMBL" id="EDP41574.1"/>
    </source>
</evidence>
<keyword evidence="9" id="KW-1185">Reference proteome</keyword>
<dbReference type="InterPro" id="IPR001680">
    <property type="entry name" value="WD40_rpt"/>
</dbReference>
<dbReference type="SUPFAM" id="SSF50978">
    <property type="entry name" value="WD40 repeat-like"/>
    <property type="match status" value="1"/>
</dbReference>
<dbReference type="FunCoup" id="A8QD55">
    <property type="interactions" value="157"/>
</dbReference>
<dbReference type="OMA" id="LAHHNAI"/>
<keyword evidence="4" id="KW-0833">Ubl conjugation pathway</keyword>
<dbReference type="Proteomes" id="UP000008837">
    <property type="component" value="Unassembled WGS sequence"/>
</dbReference>
<feature type="compositionally biased region" description="Basic and acidic residues" evidence="7">
    <location>
        <begin position="87"/>
        <end position="96"/>
    </location>
</feature>
<gene>
    <name evidence="8" type="ORF">MGL_4123</name>
</gene>
<dbReference type="GO" id="GO:0043161">
    <property type="term" value="P:proteasome-mediated ubiquitin-dependent protein catabolic process"/>
    <property type="evidence" value="ECO:0007669"/>
    <property type="project" value="TreeGrafter"/>
</dbReference>
<dbReference type="VEuPathDB" id="FungiDB:MGL_4123"/>
<dbReference type="KEGG" id="mgl:MGL_4123"/>
<dbReference type="RefSeq" id="XP_001728788.1">
    <property type="nucleotide sequence ID" value="XM_001728736.1"/>
</dbReference>
<dbReference type="GO" id="GO:0005634">
    <property type="term" value="C:nucleus"/>
    <property type="evidence" value="ECO:0007669"/>
    <property type="project" value="TreeGrafter"/>
</dbReference>
<reference evidence="8 9" key="1">
    <citation type="journal article" date="2007" name="Proc. Natl. Acad. Sci. U.S.A.">
        <title>Dandruff-associated Malassezia genomes reveal convergent and divergent virulence traits shared with plant and human fungal pathogens.</title>
        <authorList>
            <person name="Xu J."/>
            <person name="Saunders C.W."/>
            <person name="Hu P."/>
            <person name="Grant R.A."/>
            <person name="Boekhout T."/>
            <person name="Kuramae E.E."/>
            <person name="Kronstad J.W."/>
            <person name="Deangelis Y.M."/>
            <person name="Reeder N.L."/>
            <person name="Johnstone K.R."/>
            <person name="Leland M."/>
            <person name="Fieno A.M."/>
            <person name="Begley W.M."/>
            <person name="Sun Y."/>
            <person name="Lacey M.P."/>
            <person name="Chaudhary T."/>
            <person name="Keough T."/>
            <person name="Chu L."/>
            <person name="Sears R."/>
            <person name="Yuan B."/>
            <person name="Dawson T.L.Jr."/>
        </authorList>
    </citation>
    <scope>NUCLEOTIDE SEQUENCE [LARGE SCALE GENOMIC DNA]</scope>
    <source>
        <strain evidence="9">ATCC MYA-4612 / CBS 7966</strain>
    </source>
</reference>
<feature type="region of interest" description="Disordered" evidence="7">
    <location>
        <begin position="347"/>
        <end position="373"/>
    </location>
</feature>
<evidence type="ECO:0000256" key="1">
    <source>
        <dbReference type="ARBA" id="ARBA00004906"/>
    </source>
</evidence>
<dbReference type="AlphaFoldDB" id="A8QD55"/>
<dbReference type="OrthoDB" id="2096344at2759"/>
<dbReference type="PROSITE" id="PS50082">
    <property type="entry name" value="WD_REPEATS_2"/>
    <property type="match status" value="1"/>
</dbReference>
<sequence>MTSSGDGLALSSTQRLVRGNVTPSRASRFFLPRTPCPRQDPLCTPERGTSAVIDIEASTPYSGMSPYDADHTQQSLSSSPASSEVLTPKHECEREWPSSPTLDRKRPRAQRSYTPTGHARLDCIEDVPALSLTRHAETRTVSMPSSMSRYPLATHAGPRIPLAWQRVQSRFTSHARHARAFLSSFRTDADSYYHLESGCIPHGTSSPLSAAYMHSACATRDTPQCLAVGDDEGRVHLLDTLRPPHAPDACRHVTEPLLHGSIFALDWRKDDRVIALGGSDYSVSAWDVEHQLCVASYDAHRGSPRALAWDPNEAAGGRILASGGRDGDVYIWDLRMSEAALHIPRAHGMPRTRRLPTQERQRPRPRRRALQPTGSAGVTALAFVPGHGLATACSENAIVHVWDMRKAHCSASSVDCSKRASWNTRPHGISSLVVAHSRREMYAACTDGCIYVLNTDDVARPLIPGRVCALHHEIQRQNTLYARLALYHDTYLALGCHSGDVVVWDVSKPMSMTPLVDEAGISREGGIVLPRAHELKYVLMHTRTPRRKKKTYI</sequence>
<evidence type="ECO:0000256" key="4">
    <source>
        <dbReference type="ARBA" id="ARBA00022786"/>
    </source>
</evidence>
<dbReference type="InParanoid" id="A8QD55"/>
<evidence type="ECO:0000313" key="9">
    <source>
        <dbReference type="Proteomes" id="UP000008837"/>
    </source>
</evidence>
<dbReference type="Gene3D" id="2.130.10.10">
    <property type="entry name" value="YVTN repeat-like/Quinoprotein amine dehydrogenase"/>
    <property type="match status" value="1"/>
</dbReference>
<proteinExistence type="inferred from homology"/>
<dbReference type="PANTHER" id="PTHR22852:SF0">
    <property type="entry name" value="DENTICLELESS PROTEIN HOMOLOG"/>
    <property type="match status" value="1"/>
</dbReference>
<protein>
    <submittedName>
        <fullName evidence="8">Uncharacterized protein</fullName>
    </submittedName>
</protein>
<evidence type="ECO:0000256" key="5">
    <source>
        <dbReference type="ARBA" id="ARBA00038344"/>
    </source>
</evidence>
<dbReference type="InterPro" id="IPR015943">
    <property type="entry name" value="WD40/YVTN_repeat-like_dom_sf"/>
</dbReference>
<evidence type="ECO:0000256" key="6">
    <source>
        <dbReference type="PROSITE-ProRule" id="PRU00221"/>
    </source>
</evidence>
<evidence type="ECO:0000256" key="2">
    <source>
        <dbReference type="ARBA" id="ARBA00022574"/>
    </source>
</evidence>
<dbReference type="InterPro" id="IPR019775">
    <property type="entry name" value="WD40_repeat_CS"/>
</dbReference>
<feature type="repeat" description="WD" evidence="6">
    <location>
        <begin position="297"/>
        <end position="342"/>
    </location>
</feature>
<keyword evidence="3" id="KW-0677">Repeat</keyword>
<dbReference type="InterPro" id="IPR051865">
    <property type="entry name" value="WD-repeat_CDT2_adapter"/>
</dbReference>
<dbReference type="SMART" id="SM00320">
    <property type="entry name" value="WD40"/>
    <property type="match status" value="6"/>
</dbReference>
<name>A8QD55_MALGO</name>
<dbReference type="PROSITE" id="PS50294">
    <property type="entry name" value="WD_REPEATS_REGION"/>
    <property type="match status" value="1"/>
</dbReference>
<dbReference type="PANTHER" id="PTHR22852">
    <property type="entry name" value="LETHAL 2 DENTICLELESS PROTEIN RETINOIC ACID-REGULATED NUCLEAR MATRIX-ASSOCIATED PROTEIN"/>
    <property type="match status" value="1"/>
</dbReference>
<dbReference type="GeneID" id="5853085"/>
<accession>A8QD55</accession>
<evidence type="ECO:0000256" key="7">
    <source>
        <dbReference type="SAM" id="MobiDB-lite"/>
    </source>
</evidence>
<dbReference type="GO" id="GO:0030674">
    <property type="term" value="F:protein-macromolecule adaptor activity"/>
    <property type="evidence" value="ECO:0007669"/>
    <property type="project" value="TreeGrafter"/>
</dbReference>
<dbReference type="PROSITE" id="PS00678">
    <property type="entry name" value="WD_REPEATS_1"/>
    <property type="match status" value="1"/>
</dbReference>
<feature type="region of interest" description="Disordered" evidence="7">
    <location>
        <begin position="59"/>
        <end position="117"/>
    </location>
</feature>
<dbReference type="STRING" id="425265.A8QD55"/>
<dbReference type="Pfam" id="PF00400">
    <property type="entry name" value="WD40"/>
    <property type="match status" value="2"/>
</dbReference>
<comment type="similarity">
    <text evidence="5">Belongs to the WD repeat cdt2 family.</text>
</comment>
<comment type="caution">
    <text evidence="8">The sequence shown here is derived from an EMBL/GenBank/DDBJ whole genome shotgun (WGS) entry which is preliminary data.</text>
</comment>